<gene>
    <name evidence="1" type="ORF">NDN08_001105</name>
</gene>
<keyword evidence="2" id="KW-1185">Reference proteome</keyword>
<reference evidence="1 2" key="1">
    <citation type="journal article" date="2023" name="Nat. Commun.">
        <title>Origin of minicircular mitochondrial genomes in red algae.</title>
        <authorList>
            <person name="Lee Y."/>
            <person name="Cho C.H."/>
            <person name="Lee Y.M."/>
            <person name="Park S.I."/>
            <person name="Yang J.H."/>
            <person name="West J.A."/>
            <person name="Bhattacharya D."/>
            <person name="Yoon H.S."/>
        </authorList>
    </citation>
    <scope>NUCLEOTIDE SEQUENCE [LARGE SCALE GENOMIC DNA]</scope>
    <source>
        <strain evidence="1 2">CCMP1338</strain>
        <tissue evidence="1">Whole cell</tissue>
    </source>
</reference>
<name>A0AAV8UTY4_9RHOD</name>
<sequence>MDHKVVPTGAFRTPGIAAKRAVGVKSMGVPVFPTEGLSAMKEHPTENGSRKLPVFMFVDSNDQLYGASFVSSYREQASCEWALHLAADDRAI</sequence>
<protein>
    <submittedName>
        <fullName evidence="1">Uncharacterized protein</fullName>
    </submittedName>
</protein>
<organism evidence="1 2">
    <name type="scientific">Rhodosorus marinus</name>
    <dbReference type="NCBI Taxonomy" id="101924"/>
    <lineage>
        <taxon>Eukaryota</taxon>
        <taxon>Rhodophyta</taxon>
        <taxon>Stylonematophyceae</taxon>
        <taxon>Stylonematales</taxon>
        <taxon>Stylonemataceae</taxon>
        <taxon>Rhodosorus</taxon>
    </lineage>
</organism>
<proteinExistence type="predicted"/>
<dbReference type="Proteomes" id="UP001157974">
    <property type="component" value="Unassembled WGS sequence"/>
</dbReference>
<dbReference type="EMBL" id="JAMWBK010000005">
    <property type="protein sequence ID" value="KAJ8904587.1"/>
    <property type="molecule type" value="Genomic_DNA"/>
</dbReference>
<comment type="caution">
    <text evidence="1">The sequence shown here is derived from an EMBL/GenBank/DDBJ whole genome shotgun (WGS) entry which is preliminary data.</text>
</comment>
<evidence type="ECO:0000313" key="2">
    <source>
        <dbReference type="Proteomes" id="UP001157974"/>
    </source>
</evidence>
<dbReference type="AlphaFoldDB" id="A0AAV8UTY4"/>
<accession>A0AAV8UTY4</accession>
<evidence type="ECO:0000313" key="1">
    <source>
        <dbReference type="EMBL" id="KAJ8904587.1"/>
    </source>
</evidence>